<feature type="transmembrane region" description="Helical" evidence="1">
    <location>
        <begin position="342"/>
        <end position="361"/>
    </location>
</feature>
<dbReference type="EMBL" id="CP029449">
    <property type="protein sequence ID" value="AWL68427.1"/>
    <property type="molecule type" value="Genomic_DNA"/>
</dbReference>
<feature type="transmembrane region" description="Helical" evidence="1">
    <location>
        <begin position="258"/>
        <end position="281"/>
    </location>
</feature>
<reference evidence="2 3" key="1">
    <citation type="submission" date="2018-05" db="EMBL/GenBank/DDBJ databases">
        <title>Klebsiella quasipneumonaiae provides a window into carbapenemase gene transfer, plasmid rearrangements and nosocomial acquisition from the hospital environment.</title>
        <authorList>
            <person name="Mathers A.J."/>
            <person name="Vegesana K."/>
            <person name="Stoesser N."/>
            <person name="Crook D."/>
            <person name="Vaughan A."/>
            <person name="Barry K."/>
            <person name="Parikh H."/>
            <person name="Sebra R."/>
            <person name="Kotay S."/>
            <person name="Walker A.S."/>
            <person name="Sheppard A.E."/>
        </authorList>
    </citation>
    <scope>NUCLEOTIDE SEQUENCE [LARGE SCALE GENOMIC DNA]</scope>
    <source>
        <strain evidence="2 3">CAV1761</strain>
    </source>
</reference>
<feature type="transmembrane region" description="Helical" evidence="1">
    <location>
        <begin position="288"/>
        <end position="311"/>
    </location>
</feature>
<feature type="transmembrane region" description="Helical" evidence="1">
    <location>
        <begin position="98"/>
        <end position="115"/>
    </location>
</feature>
<organism evidence="2 3">
    <name type="scientific">Serratia marcescens</name>
    <dbReference type="NCBI Taxonomy" id="615"/>
    <lineage>
        <taxon>Bacteria</taxon>
        <taxon>Pseudomonadati</taxon>
        <taxon>Pseudomonadota</taxon>
        <taxon>Gammaproteobacteria</taxon>
        <taxon>Enterobacterales</taxon>
        <taxon>Yersiniaceae</taxon>
        <taxon>Serratia</taxon>
    </lineage>
</organism>
<proteinExistence type="predicted"/>
<evidence type="ECO:0000313" key="3">
    <source>
        <dbReference type="Proteomes" id="UP000245399"/>
    </source>
</evidence>
<dbReference type="InterPro" id="IPR025686">
    <property type="entry name" value="Glucos_trans_II"/>
</dbReference>
<keyword evidence="1" id="KW-0472">Membrane</keyword>
<keyword evidence="1" id="KW-0812">Transmembrane</keyword>
<dbReference type="Proteomes" id="UP000245399">
    <property type="component" value="Chromosome"/>
</dbReference>
<dbReference type="AlphaFoldDB" id="A0AB33FNQ8"/>
<protein>
    <recommendedName>
        <fullName evidence="4">Glucosyl transferase GtrII</fullName>
    </recommendedName>
</protein>
<gene>
    <name evidence="2" type="ORF">DKC05_12535</name>
</gene>
<name>A0AB33FNQ8_SERMA</name>
<feature type="transmembrane region" description="Helical" evidence="1">
    <location>
        <begin position="70"/>
        <end position="91"/>
    </location>
</feature>
<feature type="transmembrane region" description="Helical" evidence="1">
    <location>
        <begin position="155"/>
        <end position="181"/>
    </location>
</feature>
<feature type="transmembrane region" description="Helical" evidence="1">
    <location>
        <begin position="317"/>
        <end position="335"/>
    </location>
</feature>
<evidence type="ECO:0000256" key="1">
    <source>
        <dbReference type="SAM" id="Phobius"/>
    </source>
</evidence>
<keyword evidence="1" id="KW-1133">Transmembrane helix</keyword>
<sequence length="489" mass="54691">MELRVRTNNLRSFLIMIVASFLGAVFTYGNYIYRSTLNIDGEFTNNFYQTVSLGRWFHAFLRNYFLPEPFLPVLTPLISVILICIAAMVFCKIFRLSPFHSAFALLLFITSPQLAYQLEFLNQSDTFSLGVLMCTISALILVSRSGYLGFIAASILIALSLGIYQTLISYLAVVIVAYYTIMLARDEINLRDLIKGIAKGASSALISLILYAVISLIVKKHFNVNADGYLSSYMSFSDGGFHYFLTVVNGFLRAIVGLQFYGGTTLVILLIATLYCVFLYAKSKDGKYITIALLSLIVIFITFSFIVISGSSSPPRLFVACGAAMSFSYILVLTYKEKNNTLSAIAALVICTNIFFVNKLFSYDVEVRENDVLMAKEIKQRIGEIGKACDGAKIYIHGGYDKNNTMNLRSDTFGKSFFWWDGGNYLRAVAFLNHYKICNAEPANEQEVKSLLSDIMVKPNWPRDGSVYSENGVIVIKLSDEKGWLPFLP</sequence>
<feature type="transmembrane region" description="Helical" evidence="1">
    <location>
        <begin position="12"/>
        <end position="33"/>
    </location>
</feature>
<evidence type="ECO:0000313" key="2">
    <source>
        <dbReference type="EMBL" id="AWL68427.1"/>
    </source>
</evidence>
<feature type="transmembrane region" description="Helical" evidence="1">
    <location>
        <begin position="230"/>
        <end position="252"/>
    </location>
</feature>
<dbReference type="Pfam" id="PF14264">
    <property type="entry name" value="Glucos_trans_II"/>
    <property type="match status" value="1"/>
</dbReference>
<evidence type="ECO:0008006" key="4">
    <source>
        <dbReference type="Google" id="ProtNLM"/>
    </source>
</evidence>
<feature type="transmembrane region" description="Helical" evidence="1">
    <location>
        <begin position="201"/>
        <end position="218"/>
    </location>
</feature>
<accession>A0AB33FNQ8</accession>
<feature type="transmembrane region" description="Helical" evidence="1">
    <location>
        <begin position="127"/>
        <end position="143"/>
    </location>
</feature>